<dbReference type="Proteomes" id="UP000054495">
    <property type="component" value="Unassembled WGS sequence"/>
</dbReference>
<dbReference type="AlphaFoldDB" id="A0A0D6M1R9"/>
<protein>
    <submittedName>
        <fullName evidence="1">Uncharacterized protein</fullName>
    </submittedName>
</protein>
<sequence length="68" mass="7311">MTSQREGRRVVPCDVALAGCAHTAAPPLPIYRYGISLCIIIFRRKTSPIVVGNQMQASSKALIAALVE</sequence>
<reference evidence="1 2" key="1">
    <citation type="submission" date="2013-05" db="EMBL/GenBank/DDBJ databases">
        <title>Draft genome of the parasitic nematode Anyclostoma ceylanicum.</title>
        <authorList>
            <person name="Mitreva M."/>
        </authorList>
    </citation>
    <scope>NUCLEOTIDE SEQUENCE [LARGE SCALE GENOMIC DNA]</scope>
</reference>
<accession>A0A0D6M1R9</accession>
<gene>
    <name evidence="1" type="ORF">ANCCEY_02868</name>
</gene>
<evidence type="ECO:0000313" key="2">
    <source>
        <dbReference type="Proteomes" id="UP000054495"/>
    </source>
</evidence>
<evidence type="ECO:0000313" key="1">
    <source>
        <dbReference type="EMBL" id="EPB78019.1"/>
    </source>
</evidence>
<dbReference type="EMBL" id="KE124822">
    <property type="protein sequence ID" value="EPB78019.1"/>
    <property type="molecule type" value="Genomic_DNA"/>
</dbReference>
<keyword evidence="2" id="KW-1185">Reference proteome</keyword>
<organism evidence="1 2">
    <name type="scientific">Ancylostoma ceylanicum</name>
    <dbReference type="NCBI Taxonomy" id="53326"/>
    <lineage>
        <taxon>Eukaryota</taxon>
        <taxon>Metazoa</taxon>
        <taxon>Ecdysozoa</taxon>
        <taxon>Nematoda</taxon>
        <taxon>Chromadorea</taxon>
        <taxon>Rhabditida</taxon>
        <taxon>Rhabditina</taxon>
        <taxon>Rhabditomorpha</taxon>
        <taxon>Strongyloidea</taxon>
        <taxon>Ancylostomatidae</taxon>
        <taxon>Ancylostomatinae</taxon>
        <taxon>Ancylostoma</taxon>
    </lineage>
</organism>
<proteinExistence type="predicted"/>
<name>A0A0D6M1R9_9BILA</name>